<dbReference type="OrthoDB" id="482277at2"/>
<dbReference type="SUPFAM" id="SSF110857">
    <property type="entry name" value="Gamma-glutamyl cyclotransferase-like"/>
    <property type="match status" value="1"/>
</dbReference>
<protein>
    <submittedName>
        <fullName evidence="1">Gamma-L-glutamyl-butirosin B gamma-glutamyl cyclotransferase</fullName>
        <ecNumber evidence="1">4.3.2.6</ecNumber>
    </submittedName>
</protein>
<dbReference type="InterPro" id="IPR013024">
    <property type="entry name" value="GGCT-like"/>
</dbReference>
<dbReference type="InterPro" id="IPR009288">
    <property type="entry name" value="AIG2-like_dom"/>
</dbReference>
<evidence type="ECO:0000313" key="1">
    <source>
        <dbReference type="EMBL" id="BAU54147.1"/>
    </source>
</evidence>
<keyword evidence="1" id="KW-0456">Lyase</keyword>
<reference evidence="1 2" key="1">
    <citation type="submission" date="2015-12" db="EMBL/GenBank/DDBJ databases">
        <title>Genome sequence of Mucilaginibacter gotjawali.</title>
        <authorList>
            <person name="Lee J.S."/>
            <person name="Lee K.C."/>
            <person name="Kim K.K."/>
            <person name="Lee B.W."/>
        </authorList>
    </citation>
    <scope>NUCLEOTIDE SEQUENCE [LARGE SCALE GENOMIC DNA]</scope>
    <source>
        <strain evidence="1 2">SA3-7</strain>
    </source>
</reference>
<dbReference type="EMBL" id="AP017313">
    <property type="protein sequence ID" value="BAU54147.1"/>
    <property type="molecule type" value="Genomic_DNA"/>
</dbReference>
<dbReference type="AlphaFoldDB" id="A0A110B2V0"/>
<dbReference type="RefSeq" id="WP_096351983.1">
    <property type="nucleotide sequence ID" value="NZ_AP017313.1"/>
</dbReference>
<dbReference type="Proteomes" id="UP000218263">
    <property type="component" value="Chromosome"/>
</dbReference>
<dbReference type="Gene3D" id="3.10.490.10">
    <property type="entry name" value="Gamma-glutamyl cyclotransferase-like"/>
    <property type="match status" value="1"/>
</dbReference>
<dbReference type="GO" id="GO:0016740">
    <property type="term" value="F:transferase activity"/>
    <property type="evidence" value="ECO:0007669"/>
    <property type="project" value="UniProtKB-KW"/>
</dbReference>
<dbReference type="Pfam" id="PF06094">
    <property type="entry name" value="GGACT"/>
    <property type="match status" value="1"/>
</dbReference>
<organism evidence="1 2">
    <name type="scientific">Mucilaginibacter gotjawali</name>
    <dbReference type="NCBI Taxonomy" id="1550579"/>
    <lineage>
        <taxon>Bacteria</taxon>
        <taxon>Pseudomonadati</taxon>
        <taxon>Bacteroidota</taxon>
        <taxon>Sphingobacteriia</taxon>
        <taxon>Sphingobacteriales</taxon>
        <taxon>Sphingobacteriaceae</taxon>
        <taxon>Mucilaginibacter</taxon>
    </lineage>
</organism>
<dbReference type="KEGG" id="mgot:MgSA37_02319"/>
<name>A0A110B2V0_9SPHI</name>
<dbReference type="CDD" id="cd06661">
    <property type="entry name" value="GGCT_like"/>
    <property type="match status" value="1"/>
</dbReference>
<accession>A0A110B2V0</accession>
<keyword evidence="2" id="KW-1185">Reference proteome</keyword>
<keyword evidence="1" id="KW-0808">Transferase</keyword>
<dbReference type="GO" id="GO:0016829">
    <property type="term" value="F:lyase activity"/>
    <property type="evidence" value="ECO:0007669"/>
    <property type="project" value="UniProtKB-KW"/>
</dbReference>
<proteinExistence type="predicted"/>
<dbReference type="EC" id="4.3.2.6" evidence="1"/>
<evidence type="ECO:0000313" key="2">
    <source>
        <dbReference type="Proteomes" id="UP000218263"/>
    </source>
</evidence>
<sequence length="131" mass="15252">MKGNISFLFVYGTLLDTENKYGRHLSNNCVFHSKGRFKGKLYDLGEYPGAIYQPNEAWFVYGDIFILNAPEETLDILDEYEGFGENEQQPNLFVRELIEVETAKTTIKCWSYLFNLPINELKQIISGRYTF</sequence>
<gene>
    <name evidence="1" type="primary">btrG</name>
    <name evidence="1" type="ORF">MgSA37_02319</name>
</gene>
<dbReference type="InterPro" id="IPR036568">
    <property type="entry name" value="GGCT-like_sf"/>
</dbReference>